<dbReference type="Proteomes" id="UP000008414">
    <property type="component" value="Segment"/>
</dbReference>
<dbReference type="EMBL" id="JF937101">
    <property type="protein sequence ID" value="AEK09514.1"/>
    <property type="molecule type" value="Genomic_DNA"/>
</dbReference>
<proteinExistence type="predicted"/>
<dbReference type="OrthoDB" id="21243at10239"/>
<sequence length="74" mass="7907">MSIYFEIPEGQMIEGVFEVGPGANIRELAPGKYAILPDPNAPAGGWTPFNADGEIDSERLAAEGWAVPGTMQEE</sequence>
<reference evidence="1 2" key="1">
    <citation type="journal article" date="2012" name="J. Virol.">
        <title>Complete Genome Sequences of 138 Mycobacteriophages.</title>
        <authorList>
            <consortium name="the Science Education Alliance Phage Hunters Advancing Genomics and Evolutionary Science Program"/>
            <consortium name="the KwaZulu-Natal Research Institute for Tuberculosis and HIV Mycobacterial Genetics Course Students"/>
            <consortium name="the Phage Hunters Integrating Research and Education Program"/>
            <person name="Hatfull G.F."/>
        </authorList>
    </citation>
    <scope>NUCLEOTIDE SEQUENCE [LARGE SCALE GENOMIC DNA]</scope>
    <source>
        <strain evidence="1">LittleE</strain>
    </source>
</reference>
<gene>
    <name evidence="1" type="primary">134</name>
    <name evidence="1" type="ORF">LITTLEE_134</name>
</gene>
<protein>
    <submittedName>
        <fullName evidence="1">Uncharacterized protein</fullName>
    </submittedName>
</protein>
<evidence type="ECO:0000313" key="1">
    <source>
        <dbReference type="EMBL" id="AEK09514.1"/>
    </source>
</evidence>
<keyword evidence="2" id="KW-1185">Reference proteome</keyword>
<name>G1D419_9CAUD</name>
<dbReference type="RefSeq" id="YP_009637045.1">
    <property type="nucleotide sequence ID" value="NC_042322.1"/>
</dbReference>
<organism evidence="1 2">
    <name type="scientific">Mycobacterium phage LittleE</name>
    <dbReference type="NCBI Taxonomy" id="2922212"/>
    <lineage>
        <taxon>Viruses</taxon>
        <taxon>Duplodnaviria</taxon>
        <taxon>Heunggongvirae</taxon>
        <taxon>Uroviricota</taxon>
        <taxon>Caudoviricetes</taxon>
        <taxon>Omegavirus</taxon>
        <taxon>Omegavirus littlee</taxon>
    </lineage>
</organism>
<evidence type="ECO:0000313" key="2">
    <source>
        <dbReference type="Proteomes" id="UP000008414"/>
    </source>
</evidence>
<accession>G1D419</accession>
<dbReference type="GeneID" id="40233791"/>